<dbReference type="InterPro" id="IPR035810">
    <property type="entry name" value="PEBP_euk"/>
</dbReference>
<dbReference type="AlphaFoldDB" id="A0A8B8GQ80"/>
<organism evidence="2 3">
    <name type="scientific">Sipha flava</name>
    <name type="common">yellow sugarcane aphid</name>
    <dbReference type="NCBI Taxonomy" id="143950"/>
    <lineage>
        <taxon>Eukaryota</taxon>
        <taxon>Metazoa</taxon>
        <taxon>Ecdysozoa</taxon>
        <taxon>Arthropoda</taxon>
        <taxon>Hexapoda</taxon>
        <taxon>Insecta</taxon>
        <taxon>Pterygota</taxon>
        <taxon>Neoptera</taxon>
        <taxon>Paraneoptera</taxon>
        <taxon>Hemiptera</taxon>
        <taxon>Sternorrhyncha</taxon>
        <taxon>Aphidomorpha</taxon>
        <taxon>Aphidoidea</taxon>
        <taxon>Aphididae</taxon>
        <taxon>Sipha</taxon>
    </lineage>
</organism>
<feature type="chain" id="PRO_5034356579" evidence="1">
    <location>
        <begin position="18"/>
        <end position="205"/>
    </location>
</feature>
<evidence type="ECO:0000256" key="1">
    <source>
        <dbReference type="SAM" id="SignalP"/>
    </source>
</evidence>
<dbReference type="InterPro" id="IPR008914">
    <property type="entry name" value="PEBP"/>
</dbReference>
<reference evidence="3" key="1">
    <citation type="submission" date="2025-08" db="UniProtKB">
        <authorList>
            <consortium name="RefSeq"/>
        </authorList>
    </citation>
    <scope>IDENTIFICATION</scope>
    <source>
        <tissue evidence="3">Whole body</tissue>
    </source>
</reference>
<dbReference type="Proteomes" id="UP000694846">
    <property type="component" value="Unplaced"/>
</dbReference>
<feature type="signal peptide" evidence="1">
    <location>
        <begin position="1"/>
        <end position="17"/>
    </location>
</feature>
<gene>
    <name evidence="3" type="primary">LOC112694053</name>
</gene>
<protein>
    <submittedName>
        <fullName evidence="3">Protein D3-like</fullName>
    </submittedName>
</protein>
<dbReference type="InterPro" id="IPR036610">
    <property type="entry name" value="PEBP-like_sf"/>
</dbReference>
<dbReference type="PANTHER" id="PTHR11362">
    <property type="entry name" value="PHOSPHATIDYLETHANOLAMINE-BINDING PROTEIN"/>
    <property type="match status" value="1"/>
</dbReference>
<dbReference type="OrthoDB" id="2506647at2759"/>
<keyword evidence="2" id="KW-1185">Reference proteome</keyword>
<name>A0A8B8GQ80_9HEMI</name>
<evidence type="ECO:0000313" key="2">
    <source>
        <dbReference type="Proteomes" id="UP000694846"/>
    </source>
</evidence>
<dbReference type="Gene3D" id="3.90.280.10">
    <property type="entry name" value="PEBP-like"/>
    <property type="match status" value="1"/>
</dbReference>
<keyword evidence="1" id="KW-0732">Signal</keyword>
<dbReference type="RefSeq" id="XP_025425180.1">
    <property type="nucleotide sequence ID" value="XM_025569395.1"/>
</dbReference>
<dbReference type="PANTHER" id="PTHR11362:SF82">
    <property type="entry name" value="PHOSPHATIDYLETHANOLAMINE-BINDING PROTEIN 4"/>
    <property type="match status" value="1"/>
</dbReference>
<dbReference type="GeneID" id="112694053"/>
<dbReference type="Pfam" id="PF01161">
    <property type="entry name" value="PBP"/>
    <property type="match status" value="1"/>
</dbReference>
<dbReference type="CDD" id="cd00866">
    <property type="entry name" value="PEBP_euk"/>
    <property type="match status" value="1"/>
</dbReference>
<proteinExistence type="predicted"/>
<sequence>MWCLPFCLICIALGVFGSENQVDKAMENAKIVPDVIVVGPKKLLQVNYLSGVKAELGNELTPTQVKDQPSVVWDAKPNSFYTLYLADIDITTGGAQPKENEWHQWLVGNILGGDVNSGETLTAFVGSGPPSKTGLHRYVIFVFEQPSKLNFDEPRISNRSIENRDKLSIKKFASKYNLGAPVAGNFYQAQYDDYVSVLYQQFGVN</sequence>
<evidence type="ECO:0000313" key="3">
    <source>
        <dbReference type="RefSeq" id="XP_025425180.1"/>
    </source>
</evidence>
<dbReference type="SUPFAM" id="SSF49777">
    <property type="entry name" value="PEBP-like"/>
    <property type="match status" value="1"/>
</dbReference>
<accession>A0A8B8GQ80</accession>